<dbReference type="EMBL" id="AIMB01000006">
    <property type="protein sequence ID" value="EJF90771.1"/>
    <property type="molecule type" value="Genomic_DNA"/>
</dbReference>
<dbReference type="HOGENOM" id="CLU_3305362_0_0_5"/>
<keyword evidence="1" id="KW-0812">Transmembrane</keyword>
<dbReference type="Proteomes" id="UP000008952">
    <property type="component" value="Unassembled WGS sequence"/>
</dbReference>
<organism evidence="2 3">
    <name type="scientific">Bartonella tamiae Th239</name>
    <dbReference type="NCBI Taxonomy" id="1094558"/>
    <lineage>
        <taxon>Bacteria</taxon>
        <taxon>Pseudomonadati</taxon>
        <taxon>Pseudomonadota</taxon>
        <taxon>Alphaproteobacteria</taxon>
        <taxon>Hyphomicrobiales</taxon>
        <taxon>Bartonellaceae</taxon>
        <taxon>Bartonella</taxon>
    </lineage>
</organism>
<keyword evidence="1" id="KW-0472">Membrane</keyword>
<proteinExistence type="predicted"/>
<dbReference type="PATRIC" id="fig|1094558.3.peg.699"/>
<evidence type="ECO:0000313" key="3">
    <source>
        <dbReference type="Proteomes" id="UP000008952"/>
    </source>
</evidence>
<sequence length="39" mass="4168">MGIKLKQECISEFIAAFVFLVFGMRGVAGLKLSGASYGQ</sequence>
<evidence type="ECO:0000256" key="1">
    <source>
        <dbReference type="SAM" id="Phobius"/>
    </source>
</evidence>
<keyword evidence="1" id="KW-1133">Transmembrane helix</keyword>
<feature type="transmembrane region" description="Helical" evidence="1">
    <location>
        <begin position="12"/>
        <end position="30"/>
    </location>
</feature>
<protein>
    <submittedName>
        <fullName evidence="2">Uncharacterized protein</fullName>
    </submittedName>
</protein>
<name>J0QXI6_9HYPH</name>
<reference evidence="2 3" key="1">
    <citation type="submission" date="2012-03" db="EMBL/GenBank/DDBJ databases">
        <title>The Genome Sequence of Bartonella tamiae Th239.</title>
        <authorList>
            <consortium name="The Broad Institute Genome Sequencing Platform"/>
            <consortium name="The Broad Institute Genome Sequencing Center for Infectious Disease"/>
            <person name="Feldgarden M."/>
            <person name="Kirby J."/>
            <person name="Kosoy M."/>
            <person name="Birtles R."/>
            <person name="Probert W.S."/>
            <person name="Chiaraviglio L."/>
            <person name="Young S.K."/>
            <person name="Zeng Q."/>
            <person name="Gargeya S."/>
            <person name="Fitzgerald M."/>
            <person name="Haas B."/>
            <person name="Abouelleil A."/>
            <person name="Alvarado L."/>
            <person name="Arachchi H.M."/>
            <person name="Berlin A."/>
            <person name="Chapman S.B."/>
            <person name="Gearin G."/>
            <person name="Goldberg J."/>
            <person name="Griggs A."/>
            <person name="Gujja S."/>
            <person name="Hansen M."/>
            <person name="Heiman D."/>
            <person name="Howarth C."/>
            <person name="Larimer J."/>
            <person name="Lui A."/>
            <person name="MacDonald P.J.P."/>
            <person name="McCowen C."/>
            <person name="Montmayeur A."/>
            <person name="Murphy C."/>
            <person name="Neiman D."/>
            <person name="Pearson M."/>
            <person name="Priest M."/>
            <person name="Roberts A."/>
            <person name="Saif S."/>
            <person name="Shea T."/>
            <person name="Sisk P."/>
            <person name="Stolte C."/>
            <person name="Sykes S."/>
            <person name="Wortman J."/>
            <person name="Nusbaum C."/>
            <person name="Birren B."/>
        </authorList>
    </citation>
    <scope>NUCLEOTIDE SEQUENCE [LARGE SCALE GENOMIC DNA]</scope>
    <source>
        <strain evidence="2 3">Th239</strain>
    </source>
</reference>
<gene>
    <name evidence="2" type="ORF">ME5_00639</name>
</gene>
<dbReference type="AlphaFoldDB" id="J0QXI6"/>
<evidence type="ECO:0000313" key="2">
    <source>
        <dbReference type="EMBL" id="EJF90771.1"/>
    </source>
</evidence>
<comment type="caution">
    <text evidence="2">The sequence shown here is derived from an EMBL/GenBank/DDBJ whole genome shotgun (WGS) entry which is preliminary data.</text>
</comment>
<keyword evidence="3" id="KW-1185">Reference proteome</keyword>
<accession>J0QXI6</accession>